<feature type="domain" description="HTH arsR-type" evidence="4">
    <location>
        <begin position="255"/>
        <end position="329"/>
    </location>
</feature>
<keyword evidence="1" id="KW-0805">Transcription regulation</keyword>
<protein>
    <submittedName>
        <fullName evidence="5">DNA-binding transcriptional ArsR family regulator</fullName>
    </submittedName>
</protein>
<dbReference type="GO" id="GO:0003677">
    <property type="term" value="F:DNA binding"/>
    <property type="evidence" value="ECO:0007669"/>
    <property type="project" value="UniProtKB-KW"/>
</dbReference>
<evidence type="ECO:0000313" key="5">
    <source>
        <dbReference type="EMBL" id="MBB4946375.1"/>
    </source>
</evidence>
<dbReference type="InterPro" id="IPR011991">
    <property type="entry name" value="ArsR-like_HTH"/>
</dbReference>
<accession>A0A7W7S9I7</accession>
<proteinExistence type="predicted"/>
<comment type="caution">
    <text evidence="5">The sequence shown here is derived from an EMBL/GenBank/DDBJ whole genome shotgun (WGS) entry which is preliminary data.</text>
</comment>
<keyword evidence="6" id="KW-1185">Reference proteome</keyword>
<dbReference type="AlphaFoldDB" id="A0A7W7S9I7"/>
<dbReference type="SMART" id="SM00418">
    <property type="entry name" value="HTH_ARSR"/>
    <property type="match status" value="1"/>
</dbReference>
<evidence type="ECO:0000256" key="2">
    <source>
        <dbReference type="ARBA" id="ARBA00023125"/>
    </source>
</evidence>
<evidence type="ECO:0000256" key="1">
    <source>
        <dbReference type="ARBA" id="ARBA00023015"/>
    </source>
</evidence>
<evidence type="ECO:0000313" key="6">
    <source>
        <dbReference type="Proteomes" id="UP000573327"/>
    </source>
</evidence>
<gene>
    <name evidence="5" type="ORF">F4556_001910</name>
</gene>
<dbReference type="InterPro" id="IPR001845">
    <property type="entry name" value="HTH_ArsR_DNA-bd_dom"/>
</dbReference>
<dbReference type="EMBL" id="JACHJR010000001">
    <property type="protein sequence ID" value="MBB4946375.1"/>
    <property type="molecule type" value="Genomic_DNA"/>
</dbReference>
<dbReference type="RefSeq" id="WP_313068224.1">
    <property type="nucleotide sequence ID" value="NZ_JACHJR010000001.1"/>
</dbReference>
<dbReference type="Proteomes" id="UP000573327">
    <property type="component" value="Unassembled WGS sequence"/>
</dbReference>
<dbReference type="InterPro" id="IPR051011">
    <property type="entry name" value="Metal_resp_trans_reg"/>
</dbReference>
<keyword evidence="2 5" id="KW-0238">DNA-binding</keyword>
<name>A0A7W7S9I7_9ACTN</name>
<evidence type="ECO:0000259" key="4">
    <source>
        <dbReference type="SMART" id="SM00418"/>
    </source>
</evidence>
<dbReference type="InterPro" id="IPR036390">
    <property type="entry name" value="WH_DNA-bd_sf"/>
</dbReference>
<dbReference type="Gene3D" id="1.10.10.10">
    <property type="entry name" value="Winged helix-like DNA-binding domain superfamily/Winged helix DNA-binding domain"/>
    <property type="match status" value="1"/>
</dbReference>
<dbReference type="SUPFAM" id="SSF46785">
    <property type="entry name" value="Winged helix' DNA-binding domain"/>
    <property type="match status" value="1"/>
</dbReference>
<reference evidence="5 6" key="1">
    <citation type="submission" date="2020-08" db="EMBL/GenBank/DDBJ databases">
        <title>Sequencing the genomes of 1000 actinobacteria strains.</title>
        <authorList>
            <person name="Klenk H.-P."/>
        </authorList>
    </citation>
    <scope>NUCLEOTIDE SEQUENCE [LARGE SCALE GENOMIC DNA]</scope>
    <source>
        <strain evidence="5 6">DSM 44786</strain>
    </source>
</reference>
<evidence type="ECO:0000256" key="3">
    <source>
        <dbReference type="ARBA" id="ARBA00023163"/>
    </source>
</evidence>
<dbReference type="InterPro" id="IPR036388">
    <property type="entry name" value="WH-like_DNA-bd_sf"/>
</dbReference>
<dbReference type="CDD" id="cd00090">
    <property type="entry name" value="HTH_ARSR"/>
    <property type="match status" value="1"/>
</dbReference>
<organism evidence="5 6">
    <name type="scientific">Kitasatospora gansuensis</name>
    <dbReference type="NCBI Taxonomy" id="258050"/>
    <lineage>
        <taxon>Bacteria</taxon>
        <taxon>Bacillati</taxon>
        <taxon>Actinomycetota</taxon>
        <taxon>Actinomycetes</taxon>
        <taxon>Kitasatosporales</taxon>
        <taxon>Streptomycetaceae</taxon>
        <taxon>Kitasatospora</taxon>
    </lineage>
</organism>
<dbReference type="PANTHER" id="PTHR43132:SF8">
    <property type="entry name" value="HTH-TYPE TRANSCRIPTIONAL REGULATOR KMTR"/>
    <property type="match status" value="1"/>
</dbReference>
<sequence>MLRVHLTTEDLLRVRVAPTVGPLAEAYHSLEALTGPGGCAQFRPWRQKFGGGPLAEEIRPLASLIPGPGPCFDLGALTGTGQSVEAGLEQLLGAPDELVRLELAHVSTPRADPRWVRALMEGDLTARQRLADSVAACHRFTVGPYWGRILAHLDAVRADLARTLMAGGVEQLLGTFCAPTIRWRSPVLEIRYPRSVDVHLGGRGLVLAPMVFLADPPVLLTDSLDPDAPAVLAFPTVRDPLAGARLWSEDPTARQSLTALLGRTRAAALDIVTEGCTTTELARRLNVSPASASQHATVLRNAHLITTQRRGGAVLHTITPLGIDLLNRTAGGPGSGGAHLAG</sequence>
<dbReference type="GO" id="GO:0003700">
    <property type="term" value="F:DNA-binding transcription factor activity"/>
    <property type="evidence" value="ECO:0007669"/>
    <property type="project" value="InterPro"/>
</dbReference>
<dbReference type="PANTHER" id="PTHR43132">
    <property type="entry name" value="ARSENICAL RESISTANCE OPERON REPRESSOR ARSR-RELATED"/>
    <property type="match status" value="1"/>
</dbReference>
<keyword evidence="3" id="KW-0804">Transcription</keyword>